<evidence type="ECO:0000256" key="2">
    <source>
        <dbReference type="RuleBase" id="RU003707"/>
    </source>
</evidence>
<dbReference type="EMBL" id="VMNW02000010">
    <property type="protein sequence ID" value="KAA9163317.1"/>
    <property type="molecule type" value="Genomic_DNA"/>
</dbReference>
<keyword evidence="4" id="KW-1185">Reference proteome</keyword>
<dbReference type="OrthoDB" id="8452484at2"/>
<dbReference type="PANTHER" id="PTHR11941:SF130">
    <property type="entry name" value="ENOYL-COA HYDRATASE ECHA12-RELATED"/>
    <property type="match status" value="1"/>
</dbReference>
<evidence type="ECO:0000313" key="4">
    <source>
        <dbReference type="Proteomes" id="UP000319769"/>
    </source>
</evidence>
<accession>A0A5N0VAA4</accession>
<gene>
    <name evidence="3" type="ORF">FPZ12_010005</name>
</gene>
<dbReference type="PANTHER" id="PTHR11941">
    <property type="entry name" value="ENOYL-COA HYDRATASE-RELATED"/>
    <property type="match status" value="1"/>
</dbReference>
<dbReference type="InterPro" id="IPR018376">
    <property type="entry name" value="Enoyl-CoA_hyd/isom_CS"/>
</dbReference>
<dbReference type="InterPro" id="IPR029045">
    <property type="entry name" value="ClpP/crotonase-like_dom_sf"/>
</dbReference>
<evidence type="ECO:0000313" key="3">
    <source>
        <dbReference type="EMBL" id="KAA9163317.1"/>
    </source>
</evidence>
<dbReference type="CDD" id="cd06558">
    <property type="entry name" value="crotonase-like"/>
    <property type="match status" value="1"/>
</dbReference>
<dbReference type="PROSITE" id="PS00166">
    <property type="entry name" value="ENOYL_COA_HYDRATASE"/>
    <property type="match status" value="1"/>
</dbReference>
<evidence type="ECO:0000256" key="1">
    <source>
        <dbReference type="ARBA" id="ARBA00005254"/>
    </source>
</evidence>
<comment type="caution">
    <text evidence="3">The sequence shown here is derived from an EMBL/GenBank/DDBJ whole genome shotgun (WGS) entry which is preliminary data.</text>
</comment>
<dbReference type="AlphaFoldDB" id="A0A5N0VAA4"/>
<dbReference type="Pfam" id="PF00378">
    <property type="entry name" value="ECH_1"/>
    <property type="match status" value="1"/>
</dbReference>
<reference evidence="3" key="1">
    <citation type="submission" date="2019-09" db="EMBL/GenBank/DDBJ databases">
        <authorList>
            <person name="Teo W.F.A."/>
            <person name="Duangmal K."/>
        </authorList>
    </citation>
    <scope>NUCLEOTIDE SEQUENCE [LARGE SCALE GENOMIC DNA]</scope>
    <source>
        <strain evidence="3">K81G1</strain>
    </source>
</reference>
<organism evidence="3 4">
    <name type="scientific">Amycolatopsis acidicola</name>
    <dbReference type="NCBI Taxonomy" id="2596893"/>
    <lineage>
        <taxon>Bacteria</taxon>
        <taxon>Bacillati</taxon>
        <taxon>Actinomycetota</taxon>
        <taxon>Actinomycetes</taxon>
        <taxon>Pseudonocardiales</taxon>
        <taxon>Pseudonocardiaceae</taxon>
        <taxon>Amycolatopsis</taxon>
    </lineage>
</organism>
<dbReference type="InterPro" id="IPR001753">
    <property type="entry name" value="Enoyl-CoA_hydra/iso"/>
</dbReference>
<dbReference type="GO" id="GO:0016853">
    <property type="term" value="F:isomerase activity"/>
    <property type="evidence" value="ECO:0007669"/>
    <property type="project" value="UniProtKB-KW"/>
</dbReference>
<dbReference type="Proteomes" id="UP000319769">
    <property type="component" value="Unassembled WGS sequence"/>
</dbReference>
<dbReference type="SUPFAM" id="SSF52096">
    <property type="entry name" value="ClpP/crotonase"/>
    <property type="match status" value="1"/>
</dbReference>
<comment type="similarity">
    <text evidence="1 2">Belongs to the enoyl-CoA hydratase/isomerase family.</text>
</comment>
<dbReference type="RefSeq" id="WP_144757108.1">
    <property type="nucleotide sequence ID" value="NZ_VMNW02000010.1"/>
</dbReference>
<sequence>MDEQPVLLTEYSDGIAHLTINRPHRLNTLNRPLMAALRKAFRDLAEDRDVRIVRLSAAGEKAFCAGADLKEPDTHDYSGLPEFLREQPGIFDRMARCPQIIVSEVNGWALGGGLQLALFSDLVYASESASFKLPQVGLGLIPPYGTTVRLARHIGQGRAMEMMLLGAAMSGRQAFDWGFAQGVEPDAAALRDRVGDVVATLAKMPAESLALAKESLVSGWDMSTEGAALADRFRSFALKQSSVTKQIHENWRTSK</sequence>
<proteinExistence type="inferred from homology"/>
<dbReference type="Gene3D" id="3.90.226.10">
    <property type="entry name" value="2-enoyl-CoA Hydratase, Chain A, domain 1"/>
    <property type="match status" value="1"/>
</dbReference>
<dbReference type="GO" id="GO:0006635">
    <property type="term" value="P:fatty acid beta-oxidation"/>
    <property type="evidence" value="ECO:0007669"/>
    <property type="project" value="TreeGrafter"/>
</dbReference>
<protein>
    <submittedName>
        <fullName evidence="3">Enoyl-CoA hydratase/isomerase family protein</fullName>
    </submittedName>
</protein>
<name>A0A5N0VAA4_9PSEU</name>